<proteinExistence type="inferred from homology"/>
<dbReference type="AlphaFoldDB" id="A0A317MU14"/>
<keyword evidence="17" id="KW-1185">Reference proteome</keyword>
<evidence type="ECO:0000256" key="1">
    <source>
        <dbReference type="ARBA" id="ARBA00004496"/>
    </source>
</evidence>
<feature type="domain" description="Helicase ATP-binding" evidence="14">
    <location>
        <begin position="612"/>
        <end position="773"/>
    </location>
</feature>
<evidence type="ECO:0000256" key="7">
    <source>
        <dbReference type="ARBA" id="ARBA00022840"/>
    </source>
</evidence>
<evidence type="ECO:0000256" key="4">
    <source>
        <dbReference type="ARBA" id="ARBA00022763"/>
    </source>
</evidence>
<dbReference type="EMBL" id="QGTJ01000007">
    <property type="protein sequence ID" value="PWV60552.1"/>
    <property type="molecule type" value="Genomic_DNA"/>
</dbReference>
<keyword evidence="7 13" id="KW-0067">ATP-binding</keyword>
<dbReference type="SUPFAM" id="SSF52540">
    <property type="entry name" value="P-loop containing nucleoside triphosphate hydrolases"/>
    <property type="match status" value="4"/>
</dbReference>
<dbReference type="GO" id="GO:0000716">
    <property type="term" value="P:transcription-coupled nucleotide-excision repair, DNA damage recognition"/>
    <property type="evidence" value="ECO:0007669"/>
    <property type="project" value="UniProtKB-UniRule"/>
</dbReference>
<evidence type="ECO:0000256" key="10">
    <source>
        <dbReference type="ARBA" id="ARBA00061104"/>
    </source>
</evidence>
<comment type="function">
    <text evidence="13">Couples transcription and DNA repair by recognizing RNA polymerase (RNAP) stalled at DNA lesions. Mediates ATP-dependent release of RNAP and its truncated transcript from the DNA, and recruitment of nucleotide excision repair machinery to the damaged site.</text>
</comment>
<dbReference type="InterPro" id="IPR047112">
    <property type="entry name" value="RecG/Mfd"/>
</dbReference>
<evidence type="ECO:0000256" key="2">
    <source>
        <dbReference type="ARBA" id="ARBA00022490"/>
    </source>
</evidence>
<dbReference type="Pfam" id="PF17757">
    <property type="entry name" value="UvrB_inter"/>
    <property type="match status" value="1"/>
</dbReference>
<evidence type="ECO:0000256" key="13">
    <source>
        <dbReference type="HAMAP-Rule" id="MF_00969"/>
    </source>
</evidence>
<dbReference type="Gene3D" id="3.40.50.300">
    <property type="entry name" value="P-loop containing nucleotide triphosphate hydrolases"/>
    <property type="match status" value="2"/>
</dbReference>
<dbReference type="Gene3D" id="3.40.50.11140">
    <property type="match status" value="1"/>
</dbReference>
<dbReference type="Pfam" id="PF00270">
    <property type="entry name" value="DEAD"/>
    <property type="match status" value="1"/>
</dbReference>
<dbReference type="PANTHER" id="PTHR47964:SF1">
    <property type="entry name" value="ATP-DEPENDENT DNA HELICASE HOMOLOG RECG, CHLOROPLASTIC"/>
    <property type="match status" value="1"/>
</dbReference>
<dbReference type="CDD" id="cd17991">
    <property type="entry name" value="DEXHc_TRCF"/>
    <property type="match status" value="1"/>
</dbReference>
<gene>
    <name evidence="13" type="primary">mfd</name>
    <name evidence="16" type="ORF">C7443_107126</name>
</gene>
<dbReference type="InterPro" id="IPR011545">
    <property type="entry name" value="DEAD/DEAH_box_helicase_dom"/>
</dbReference>
<dbReference type="GO" id="GO:0005737">
    <property type="term" value="C:cytoplasm"/>
    <property type="evidence" value="ECO:0007669"/>
    <property type="project" value="UniProtKB-SubCell"/>
</dbReference>
<dbReference type="GO" id="GO:0003684">
    <property type="term" value="F:damaged DNA binding"/>
    <property type="evidence" value="ECO:0007669"/>
    <property type="project" value="InterPro"/>
</dbReference>
<keyword evidence="9 13" id="KW-0234">DNA repair</keyword>
<keyword evidence="8 13" id="KW-0238">DNA-binding</keyword>
<sequence>MRIMSAALPSLPLPADTRLPGRWDGLAGAATALAIAQTANRVNGLVLVLAPDTATALRLQAEIGFFAPGSELPTLVFPDWETLPYDVFSPHQDIVSQRLATLYRLPQEKRGVLIVPAPTLMQRLCPRSYLDAHALLLAVGDRLDPDAFRGRLEAAGYLCVAQVAEYGEFAVRGSIVDVFPMGAEAPYRIDLFDDEIESLRTFDPETQKSTGKVDAIELLPAREFALDKDAITHFRTAFRAAFEGDPQRSQIYREVSQGFAPPGVEYWLPLFFDRTGTLFDYLPSGALVLRLAGWDAAMDAFLAQVNERYESRRHDRERPLLAPSALFLDPTEVNQRVGRLTRIDLATDGVSALARPLPELYLVPRAERPAAALLEFLDRYPGRVLFAAESAGRREVLAETLRAQGIQVQPVADWRAFLAAGERLALCVAPLDQGLLLDAVAVVTEGMLHREWVRQSRRTSRAARDAESIIRNLSDLAIGAAVVHEDHGVGRYQGLTHMDAGGIEAEYLVLEYANAEKLYVPVAMLDRVSRYSGAENPPLHKIGGEQWEKARRKAAEKVRDVAAELLDIYARRAARSGHKFKGEEGDYLAFAAGFPYEETPDQQAAIDAVLADMRAGKPMDRVVCGDVGFGKTEVAMRAAFLAVQDGRQVAVLVPTTLLANQHYKNFLDRFAPWPVRVEALSRFRSKKDTDAVLAGLAEGSLDIVIGTHKLIQPDVRFKDLGLVIIDEEHRFGVRQKEAFKALRSEVDILTLTATPIPRTLNMAMAGLRELSIIATPPASRLAVKTFVGEFNAALVQEACLRELKRGGQVYFLHNDVDTIEKQARDLQALVPGARVAIAHGQMGAGELEKVMLDFYHQRCNLLVCTTIVESGIDVPSANTMIINRADKLGLAQLHQLRGRVGRSHHRAYCYLITPPRKAMTADAVKRIEAIESLEDLGAGFMLANHDLEIRGAGELLGEEQSGQIHEIGFTLYMDMLERAVKALRSGRLPQLEAALEHGPEVSLGAPALIPEDYLPDVHARLMLYKRIASCSDAEALRELQVEMIDRFGLLPAQVHNLFRVTAIKLAATPLGVRKIDIGEQGGRIVFAAQPNIDVAKLLALIGKQPKVYKLDGQDKLRIVRPLADATQRADEIDALLGTIAA</sequence>
<dbReference type="InterPro" id="IPR014001">
    <property type="entry name" value="Helicase_ATP-bd"/>
</dbReference>
<dbReference type="InterPro" id="IPR027417">
    <property type="entry name" value="P-loop_NTPase"/>
</dbReference>
<name>A0A317MU14_9GAMM</name>
<dbReference type="HAMAP" id="MF_00969">
    <property type="entry name" value="TRCF"/>
    <property type="match status" value="1"/>
</dbReference>
<dbReference type="GO" id="GO:0003678">
    <property type="term" value="F:DNA helicase activity"/>
    <property type="evidence" value="ECO:0007669"/>
    <property type="project" value="TreeGrafter"/>
</dbReference>
<dbReference type="SMART" id="SM00487">
    <property type="entry name" value="DEXDc"/>
    <property type="match status" value="1"/>
</dbReference>
<dbReference type="Pfam" id="PF00271">
    <property type="entry name" value="Helicase_C"/>
    <property type="match status" value="1"/>
</dbReference>
<dbReference type="InterPro" id="IPR001650">
    <property type="entry name" value="Helicase_C-like"/>
</dbReference>
<dbReference type="GO" id="GO:0016787">
    <property type="term" value="F:hydrolase activity"/>
    <property type="evidence" value="ECO:0007669"/>
    <property type="project" value="UniProtKB-KW"/>
</dbReference>
<dbReference type="InterPro" id="IPR041471">
    <property type="entry name" value="UvrB_inter"/>
</dbReference>
<dbReference type="Gene3D" id="3.30.2060.10">
    <property type="entry name" value="Penicillin-binding protein 1b domain"/>
    <property type="match status" value="1"/>
</dbReference>
<evidence type="ECO:0000256" key="11">
    <source>
        <dbReference type="ARBA" id="ARBA00061399"/>
    </source>
</evidence>
<evidence type="ECO:0000256" key="8">
    <source>
        <dbReference type="ARBA" id="ARBA00023125"/>
    </source>
</evidence>
<accession>A0A317MU14</accession>
<dbReference type="InterPro" id="IPR037235">
    <property type="entry name" value="TRCF-like_C_D7"/>
</dbReference>
<dbReference type="PROSITE" id="PS51194">
    <property type="entry name" value="HELICASE_CTER"/>
    <property type="match status" value="1"/>
</dbReference>
<evidence type="ECO:0000256" key="5">
    <source>
        <dbReference type="ARBA" id="ARBA00022801"/>
    </source>
</evidence>
<dbReference type="Gene3D" id="2.40.10.170">
    <property type="match status" value="1"/>
</dbReference>
<evidence type="ECO:0000259" key="14">
    <source>
        <dbReference type="PROSITE" id="PS51192"/>
    </source>
</evidence>
<comment type="similarity">
    <text evidence="10 13">In the N-terminal section; belongs to the UvrB family.</text>
</comment>
<dbReference type="InterPro" id="IPR003711">
    <property type="entry name" value="CarD-like/TRCF_RID"/>
</dbReference>
<keyword evidence="2 13" id="KW-0963">Cytoplasm</keyword>
<protein>
    <recommendedName>
        <fullName evidence="12 13">Transcription-repair-coupling factor</fullName>
        <shortName evidence="13">TRCF</shortName>
        <ecNumber evidence="13">3.6.4.-</ecNumber>
    </recommendedName>
</protein>
<dbReference type="FunFam" id="3.40.50.300:FF:000300">
    <property type="entry name" value="Transcription-repair-coupling factor"/>
    <property type="match status" value="1"/>
</dbReference>
<comment type="caution">
    <text evidence="16">The sequence shown here is derived from an EMBL/GenBank/DDBJ whole genome shotgun (WGS) entry which is preliminary data.</text>
</comment>
<dbReference type="Proteomes" id="UP000246569">
    <property type="component" value="Unassembled WGS sequence"/>
</dbReference>
<dbReference type="NCBIfam" id="NF007966">
    <property type="entry name" value="PRK10689.1"/>
    <property type="match status" value="1"/>
</dbReference>
<dbReference type="Gene3D" id="3.40.50.11180">
    <property type="match status" value="1"/>
</dbReference>
<dbReference type="Pfam" id="PF03461">
    <property type="entry name" value="TRCF"/>
    <property type="match status" value="1"/>
</dbReference>
<dbReference type="SMART" id="SM01058">
    <property type="entry name" value="CarD_TRCF"/>
    <property type="match status" value="1"/>
</dbReference>
<evidence type="ECO:0000256" key="9">
    <source>
        <dbReference type="ARBA" id="ARBA00023204"/>
    </source>
</evidence>
<dbReference type="Gene3D" id="3.90.1150.50">
    <property type="entry name" value="Transcription-repair-coupling factor, D7 domain"/>
    <property type="match status" value="1"/>
</dbReference>
<dbReference type="Pfam" id="PF02559">
    <property type="entry name" value="CarD_TRCF_RID"/>
    <property type="match status" value="1"/>
</dbReference>
<evidence type="ECO:0000256" key="6">
    <source>
        <dbReference type="ARBA" id="ARBA00022806"/>
    </source>
</evidence>
<evidence type="ECO:0000313" key="16">
    <source>
        <dbReference type="EMBL" id="PWV60552.1"/>
    </source>
</evidence>
<keyword evidence="6" id="KW-0347">Helicase</keyword>
<dbReference type="PANTHER" id="PTHR47964">
    <property type="entry name" value="ATP-DEPENDENT DNA HELICASE HOMOLOG RECG, CHLOROPLASTIC"/>
    <property type="match status" value="1"/>
</dbReference>
<dbReference type="PROSITE" id="PS51192">
    <property type="entry name" value="HELICASE_ATP_BIND_1"/>
    <property type="match status" value="1"/>
</dbReference>
<keyword evidence="4 13" id="KW-0227">DNA damage</keyword>
<dbReference type="EC" id="3.6.4.-" evidence="13"/>
<dbReference type="SMART" id="SM00490">
    <property type="entry name" value="HELICc"/>
    <property type="match status" value="1"/>
</dbReference>
<dbReference type="GO" id="GO:0005524">
    <property type="term" value="F:ATP binding"/>
    <property type="evidence" value="ECO:0007669"/>
    <property type="project" value="UniProtKB-UniRule"/>
</dbReference>
<evidence type="ECO:0000313" key="17">
    <source>
        <dbReference type="Proteomes" id="UP000246569"/>
    </source>
</evidence>
<dbReference type="InterPro" id="IPR036101">
    <property type="entry name" value="CarD-like/TRCF_RID_sf"/>
</dbReference>
<evidence type="ECO:0000259" key="15">
    <source>
        <dbReference type="PROSITE" id="PS51194"/>
    </source>
</evidence>
<dbReference type="GO" id="GO:0006355">
    <property type="term" value="P:regulation of DNA-templated transcription"/>
    <property type="evidence" value="ECO:0007669"/>
    <property type="project" value="UniProtKB-UniRule"/>
</dbReference>
<dbReference type="InterPro" id="IPR004576">
    <property type="entry name" value="Mfd"/>
</dbReference>
<feature type="domain" description="Helicase C-terminal" evidence="15">
    <location>
        <begin position="794"/>
        <end position="953"/>
    </location>
</feature>
<comment type="similarity">
    <text evidence="11 13">In the C-terminal section; belongs to the helicase family. RecG subfamily.</text>
</comment>
<keyword evidence="3 13" id="KW-0547">Nucleotide-binding</keyword>
<dbReference type="InterPro" id="IPR048635">
    <property type="entry name" value="MFD_D3"/>
</dbReference>
<keyword evidence="5 13" id="KW-0378">Hydrolase</keyword>
<evidence type="ECO:0000256" key="3">
    <source>
        <dbReference type="ARBA" id="ARBA00022741"/>
    </source>
</evidence>
<dbReference type="SUPFAM" id="SSF143517">
    <property type="entry name" value="TRCF domain-like"/>
    <property type="match status" value="1"/>
</dbReference>
<dbReference type="InterPro" id="IPR005118">
    <property type="entry name" value="TRCF_C"/>
</dbReference>
<organism evidence="16 17">
    <name type="scientific">Plasticicumulans acidivorans</name>
    <dbReference type="NCBI Taxonomy" id="886464"/>
    <lineage>
        <taxon>Bacteria</taxon>
        <taxon>Pseudomonadati</taxon>
        <taxon>Pseudomonadota</taxon>
        <taxon>Gammaproteobacteria</taxon>
        <taxon>Candidatus Competibacteraceae</taxon>
        <taxon>Plasticicumulans</taxon>
    </lineage>
</organism>
<dbReference type="Pfam" id="PF21132">
    <property type="entry name" value="MFD_D3"/>
    <property type="match status" value="1"/>
</dbReference>
<reference evidence="16 17" key="1">
    <citation type="submission" date="2018-05" db="EMBL/GenBank/DDBJ databases">
        <title>Genomic Encyclopedia of Type Strains, Phase IV (KMG-IV): sequencing the most valuable type-strain genomes for metagenomic binning, comparative biology and taxonomic classification.</title>
        <authorList>
            <person name="Goeker M."/>
        </authorList>
    </citation>
    <scope>NUCLEOTIDE SEQUENCE [LARGE SCALE GENOMIC DNA]</scope>
    <source>
        <strain evidence="16 17">DSM 23606</strain>
    </source>
</reference>
<comment type="subcellular location">
    <subcellularLocation>
        <location evidence="1 13">Cytoplasm</location>
    </subcellularLocation>
</comment>
<dbReference type="SMART" id="SM00982">
    <property type="entry name" value="TRCF"/>
    <property type="match status" value="1"/>
</dbReference>
<dbReference type="SUPFAM" id="SSF141259">
    <property type="entry name" value="CarD-like"/>
    <property type="match status" value="1"/>
</dbReference>
<dbReference type="FunFam" id="3.40.50.300:FF:000546">
    <property type="entry name" value="Transcription-repair-coupling factor"/>
    <property type="match status" value="1"/>
</dbReference>
<evidence type="ECO:0000256" key="12">
    <source>
        <dbReference type="ARBA" id="ARBA00070128"/>
    </source>
</evidence>
<dbReference type="NCBIfam" id="TIGR00580">
    <property type="entry name" value="mfd"/>
    <property type="match status" value="1"/>
</dbReference>